<dbReference type="GO" id="GO:0016791">
    <property type="term" value="F:phosphatase activity"/>
    <property type="evidence" value="ECO:0007669"/>
    <property type="project" value="TreeGrafter"/>
</dbReference>
<dbReference type="InterPro" id="IPR050275">
    <property type="entry name" value="PGM_Phosphatase"/>
</dbReference>
<dbReference type="PANTHER" id="PTHR48100:SF1">
    <property type="entry name" value="HISTIDINE PHOSPHATASE FAMILY PROTEIN-RELATED"/>
    <property type="match status" value="1"/>
</dbReference>
<dbReference type="Proteomes" id="UP000693970">
    <property type="component" value="Unassembled WGS sequence"/>
</dbReference>
<dbReference type="PANTHER" id="PTHR48100">
    <property type="entry name" value="BROAD-SPECIFICITY PHOSPHATASE YOR283W-RELATED"/>
    <property type="match status" value="1"/>
</dbReference>
<accession>A0A9K3LVC5</accession>
<dbReference type="OrthoDB" id="44847at2759"/>
<dbReference type="GO" id="GO:0005737">
    <property type="term" value="C:cytoplasm"/>
    <property type="evidence" value="ECO:0007669"/>
    <property type="project" value="TreeGrafter"/>
</dbReference>
<reference evidence="1" key="1">
    <citation type="journal article" date="2021" name="Sci. Rep.">
        <title>Diploid genomic architecture of Nitzschia inconspicua, an elite biomass production diatom.</title>
        <authorList>
            <person name="Oliver A."/>
            <person name="Podell S."/>
            <person name="Pinowska A."/>
            <person name="Traller J.C."/>
            <person name="Smith S.R."/>
            <person name="McClure R."/>
            <person name="Beliaev A."/>
            <person name="Bohutskyi P."/>
            <person name="Hill E.A."/>
            <person name="Rabines A."/>
            <person name="Zheng H."/>
            <person name="Allen L.Z."/>
            <person name="Kuo A."/>
            <person name="Grigoriev I.V."/>
            <person name="Allen A.E."/>
            <person name="Hazlebeck D."/>
            <person name="Allen E.E."/>
        </authorList>
    </citation>
    <scope>NUCLEOTIDE SEQUENCE</scope>
    <source>
        <strain evidence="1">Hildebrandi</strain>
    </source>
</reference>
<reference evidence="1" key="2">
    <citation type="submission" date="2021-04" db="EMBL/GenBank/DDBJ databases">
        <authorList>
            <person name="Podell S."/>
        </authorList>
    </citation>
    <scope>NUCLEOTIDE SEQUENCE</scope>
    <source>
        <strain evidence="1">Hildebrandi</strain>
    </source>
</reference>
<organism evidence="1 2">
    <name type="scientific">Nitzschia inconspicua</name>
    <dbReference type="NCBI Taxonomy" id="303405"/>
    <lineage>
        <taxon>Eukaryota</taxon>
        <taxon>Sar</taxon>
        <taxon>Stramenopiles</taxon>
        <taxon>Ochrophyta</taxon>
        <taxon>Bacillariophyta</taxon>
        <taxon>Bacillariophyceae</taxon>
        <taxon>Bacillariophycidae</taxon>
        <taxon>Bacillariales</taxon>
        <taxon>Bacillariaceae</taxon>
        <taxon>Nitzschia</taxon>
    </lineage>
</organism>
<gene>
    <name evidence="1" type="ORF">IV203_031972</name>
</gene>
<comment type="caution">
    <text evidence="1">The sequence shown here is derived from an EMBL/GenBank/DDBJ whole genome shotgun (WGS) entry which is preliminary data.</text>
</comment>
<sequence>MVSPKSRADIPMALGNSRYFGDGLRSNFSRTNISFEASSGSFDCAATSDIDVEGPPMPHSPWKAYPSWQYDRLVKRHGSDKVKLIYMVRHAEGTHNVNREYKDIANLDARLTDKGRAQCQNLRNELLRYRNKVSLSPTCSDDYDVDNQHVQGLHYLLRSHSKCIQSDDQTTVVDPDSVTSIAKDVCVVTSPLSRCVETALLSFDFFLSDQTEEEPSDHPQRSTYPDPSVPFLAHESLRETVNYNCDRRRSISEIERDFPQVDFSNCIHEDDVLWSSLLSIDGYKKEHEQGGHLESAALHLVARRGVDAMTFLQSLPHSKVVVSTHSAFLRCLVSWGHAGGVPLMVEQKLDENGYYHQQTKILEYSCILQEEAEIESGDVPFDTEELDKGLRSFERYMREDYANAELRSFCLLSK</sequence>
<evidence type="ECO:0000313" key="2">
    <source>
        <dbReference type="Proteomes" id="UP000693970"/>
    </source>
</evidence>
<name>A0A9K3LVC5_9STRA</name>
<dbReference type="InterPro" id="IPR013078">
    <property type="entry name" value="His_Pase_superF_clade-1"/>
</dbReference>
<proteinExistence type="predicted"/>
<dbReference type="AlphaFoldDB" id="A0A9K3LVC5"/>
<dbReference type="EMBL" id="JAGRRH010000006">
    <property type="protein sequence ID" value="KAG7369229.1"/>
    <property type="molecule type" value="Genomic_DNA"/>
</dbReference>
<dbReference type="CDD" id="cd07040">
    <property type="entry name" value="HP"/>
    <property type="match status" value="1"/>
</dbReference>
<evidence type="ECO:0000313" key="1">
    <source>
        <dbReference type="EMBL" id="KAG7369229.1"/>
    </source>
</evidence>
<keyword evidence="2" id="KW-1185">Reference proteome</keyword>
<protein>
    <submittedName>
        <fullName evidence="1">Histidine phosphatase superfamily protein</fullName>
    </submittedName>
</protein>
<dbReference type="SMART" id="SM00855">
    <property type="entry name" value="PGAM"/>
    <property type="match status" value="1"/>
</dbReference>